<dbReference type="InterPro" id="IPR059217">
    <property type="entry name" value="LA3751_2-like"/>
</dbReference>
<keyword evidence="1" id="KW-0812">Transmembrane</keyword>
<keyword evidence="1" id="KW-1133">Transmembrane helix</keyword>
<feature type="transmembrane region" description="Helical" evidence="1">
    <location>
        <begin position="124"/>
        <end position="141"/>
    </location>
</feature>
<evidence type="ECO:0000313" key="2">
    <source>
        <dbReference type="EMBL" id="RHX80512.1"/>
    </source>
</evidence>
<proteinExistence type="predicted"/>
<keyword evidence="3" id="KW-1185">Reference proteome</keyword>
<dbReference type="RefSeq" id="WP_118955225.1">
    <property type="nucleotide sequence ID" value="NZ_QHCR01000003.1"/>
</dbReference>
<protein>
    <recommendedName>
        <fullName evidence="4">Glycosyltransferase RgtA/B/C/D-like domain-containing protein</fullName>
    </recommendedName>
</protein>
<feature type="transmembrane region" description="Helical" evidence="1">
    <location>
        <begin position="247"/>
        <end position="266"/>
    </location>
</feature>
<evidence type="ECO:0000313" key="3">
    <source>
        <dbReference type="Proteomes" id="UP000285569"/>
    </source>
</evidence>
<evidence type="ECO:0000256" key="1">
    <source>
        <dbReference type="SAM" id="Phobius"/>
    </source>
</evidence>
<feature type="transmembrane region" description="Helical" evidence="1">
    <location>
        <begin position="299"/>
        <end position="325"/>
    </location>
</feature>
<dbReference type="NCBIfam" id="NF047440">
    <property type="entry name" value="LA3751_2_3_fam"/>
    <property type="match status" value="1"/>
</dbReference>
<dbReference type="Proteomes" id="UP000285569">
    <property type="component" value="Unassembled WGS sequence"/>
</dbReference>
<feature type="transmembrane region" description="Helical" evidence="1">
    <location>
        <begin position="201"/>
        <end position="217"/>
    </location>
</feature>
<sequence>MEKLFRNAGLKKSVRIGLIVLTVSILVLFLWKRFQWDSGTSPLIQTDAQIKVYQTAQYAKNGINNHDCYYEGGRWDLEFRYFPFHYPWVVYTEDVKSDRTCRFQYPSYLAQGFALLYRWTGYRFLNFAILLFYFLAAFLTVRISIKRFGVSNPVGLAVGILALTGYPQNSGFEYSETVISNVCFLLFLNAALAVVLQGEESITAVLYGFAGSLAVFLRSESVFYYFALGLGTILFFRTSFLELFKRFRFLIVGFLIGSACFAFYNYHEFGAVLGIRSKLSYSDFLKLNPATKLELLKGYFFGSSIQVGLFSYCLPMIAAVIGFSFLRRKESDQGRAYSILLLTGILGMLLVQTFSPYNPGGLYAGLRFTEISYYCFTLLIGIAIHTVQNSGRSRPHYAVYVLCVLQILFCLFHTRKNIQVVDFVKKHHEILQKEWSSYPDFPVVHKSLFDMFLVSTSYLDKPHFVAKDETSWKGLESILDKNGVPGIQVFYFGLTPPKDINAPQDFYDEWINTKYEIHSTRYALQERKIVEGFVLERYVLNSDKKN</sequence>
<name>A0ABX9M572_9LEPT</name>
<feature type="transmembrane region" description="Helical" evidence="1">
    <location>
        <begin position="12"/>
        <end position="31"/>
    </location>
</feature>
<feature type="transmembrane region" description="Helical" evidence="1">
    <location>
        <begin position="223"/>
        <end position="240"/>
    </location>
</feature>
<feature type="transmembrane region" description="Helical" evidence="1">
    <location>
        <begin position="361"/>
        <end position="385"/>
    </location>
</feature>
<reference evidence="2 3" key="2">
    <citation type="journal article" date="2020" name="Int. J. Syst. Evol. Microbiol.">
        <title>Leptospira yasudae sp. nov. and Leptospira stimsonii sp. nov., two new species of the pathogenic group isolated from environmental sources.</title>
        <authorList>
            <person name="Casanovas-Massana A."/>
            <person name="Hamond C."/>
            <person name="Santos L.A."/>
            <person name="de Oliveira D."/>
            <person name="Hacker K.P."/>
            <person name="Balassiano I."/>
            <person name="Costa F."/>
            <person name="Medeiros M.A."/>
            <person name="Reis M.G."/>
            <person name="Ko A.I."/>
            <person name="Wunder E.A."/>
        </authorList>
    </citation>
    <scope>NUCLEOTIDE SEQUENCE [LARGE SCALE GENOMIC DNA]</scope>
    <source>
        <strain evidence="2 3">B21</strain>
    </source>
</reference>
<gene>
    <name evidence="2" type="ORF">DLM77_06300</name>
</gene>
<comment type="caution">
    <text evidence="2">The sequence shown here is derived from an EMBL/GenBank/DDBJ whole genome shotgun (WGS) entry which is preliminary data.</text>
</comment>
<keyword evidence="1" id="KW-0472">Membrane</keyword>
<feature type="transmembrane region" description="Helical" evidence="1">
    <location>
        <begin position="148"/>
        <end position="166"/>
    </location>
</feature>
<feature type="transmembrane region" description="Helical" evidence="1">
    <location>
        <begin position="397"/>
        <end position="414"/>
    </location>
</feature>
<dbReference type="EMBL" id="QHCR01000003">
    <property type="protein sequence ID" value="RHX80512.1"/>
    <property type="molecule type" value="Genomic_DNA"/>
</dbReference>
<organism evidence="2 3">
    <name type="scientific">Leptospira yasudae</name>
    <dbReference type="NCBI Taxonomy" id="2202201"/>
    <lineage>
        <taxon>Bacteria</taxon>
        <taxon>Pseudomonadati</taxon>
        <taxon>Spirochaetota</taxon>
        <taxon>Spirochaetia</taxon>
        <taxon>Leptospirales</taxon>
        <taxon>Leptospiraceae</taxon>
        <taxon>Leptospira</taxon>
    </lineage>
</organism>
<feature type="transmembrane region" description="Helical" evidence="1">
    <location>
        <begin position="337"/>
        <end position="355"/>
    </location>
</feature>
<evidence type="ECO:0008006" key="4">
    <source>
        <dbReference type="Google" id="ProtNLM"/>
    </source>
</evidence>
<feature type="transmembrane region" description="Helical" evidence="1">
    <location>
        <begin position="178"/>
        <end position="196"/>
    </location>
</feature>
<reference evidence="3" key="1">
    <citation type="submission" date="2018-05" db="EMBL/GenBank/DDBJ databases">
        <title>Leptospira yasudae sp. nov. and Leptospira stimsonii sp. nov., two pathogenic species of the genus Leptospira isolated from environmental sources.</title>
        <authorList>
            <person name="Casanovas-Massana A."/>
            <person name="Hamond C."/>
            <person name="Santos L.A."/>
            <person name="Hacker K.P."/>
            <person name="Balassiano I."/>
            <person name="Medeiros M.A."/>
            <person name="Reis M.G."/>
            <person name="Ko A.I."/>
            <person name="Wunder E.A."/>
        </authorList>
    </citation>
    <scope>NUCLEOTIDE SEQUENCE [LARGE SCALE GENOMIC DNA]</scope>
    <source>
        <strain evidence="3">B21</strain>
    </source>
</reference>
<accession>A0ABX9M572</accession>